<keyword evidence="1" id="KW-0472">Membrane</keyword>
<gene>
    <name evidence="2" type="ORF">F5147DRAFT_703889</name>
</gene>
<dbReference type="RefSeq" id="XP_041290836.1">
    <property type="nucleotide sequence ID" value="XM_041437868.1"/>
</dbReference>
<dbReference type="Proteomes" id="UP000823399">
    <property type="component" value="Unassembled WGS sequence"/>
</dbReference>
<dbReference type="GeneID" id="64700127"/>
<name>A0A9P7F3M8_9AGAM</name>
<sequence>MIRPWLLGALALRPICFILDWYWQFTSLSHSISQTGSHAHMRYRLVWAIYISLCVAIFSLQ</sequence>
<keyword evidence="1" id="KW-1133">Transmembrane helix</keyword>
<dbReference type="AlphaFoldDB" id="A0A9P7F3M8"/>
<proteinExistence type="predicted"/>
<comment type="caution">
    <text evidence="2">The sequence shown here is derived from an EMBL/GenBank/DDBJ whole genome shotgun (WGS) entry which is preliminary data.</text>
</comment>
<accession>A0A9P7F3M8</accession>
<dbReference type="EMBL" id="JABBWM010000041">
    <property type="protein sequence ID" value="KAG2104331.1"/>
    <property type="molecule type" value="Genomic_DNA"/>
</dbReference>
<feature type="transmembrane region" description="Helical" evidence="1">
    <location>
        <begin position="6"/>
        <end position="23"/>
    </location>
</feature>
<reference evidence="2" key="1">
    <citation type="journal article" date="2020" name="New Phytol.">
        <title>Comparative genomics reveals dynamic genome evolution in host specialist ectomycorrhizal fungi.</title>
        <authorList>
            <person name="Lofgren L.A."/>
            <person name="Nguyen N.H."/>
            <person name="Vilgalys R."/>
            <person name="Ruytinx J."/>
            <person name="Liao H.L."/>
            <person name="Branco S."/>
            <person name="Kuo A."/>
            <person name="LaButti K."/>
            <person name="Lipzen A."/>
            <person name="Andreopoulos W."/>
            <person name="Pangilinan J."/>
            <person name="Riley R."/>
            <person name="Hundley H."/>
            <person name="Na H."/>
            <person name="Barry K."/>
            <person name="Grigoriev I.V."/>
            <person name="Stajich J.E."/>
            <person name="Kennedy P.G."/>
        </authorList>
    </citation>
    <scope>NUCLEOTIDE SEQUENCE</scope>
    <source>
        <strain evidence="2">FC423</strain>
    </source>
</reference>
<protein>
    <submittedName>
        <fullName evidence="2">Uncharacterized protein</fullName>
    </submittedName>
</protein>
<organism evidence="2 3">
    <name type="scientific">Suillus discolor</name>
    <dbReference type="NCBI Taxonomy" id="1912936"/>
    <lineage>
        <taxon>Eukaryota</taxon>
        <taxon>Fungi</taxon>
        <taxon>Dikarya</taxon>
        <taxon>Basidiomycota</taxon>
        <taxon>Agaricomycotina</taxon>
        <taxon>Agaricomycetes</taxon>
        <taxon>Agaricomycetidae</taxon>
        <taxon>Boletales</taxon>
        <taxon>Suillineae</taxon>
        <taxon>Suillaceae</taxon>
        <taxon>Suillus</taxon>
    </lineage>
</organism>
<evidence type="ECO:0000313" key="2">
    <source>
        <dbReference type="EMBL" id="KAG2104331.1"/>
    </source>
</evidence>
<keyword evidence="3" id="KW-1185">Reference proteome</keyword>
<feature type="transmembrane region" description="Helical" evidence="1">
    <location>
        <begin position="43"/>
        <end position="60"/>
    </location>
</feature>
<keyword evidence="1" id="KW-0812">Transmembrane</keyword>
<evidence type="ECO:0000256" key="1">
    <source>
        <dbReference type="SAM" id="Phobius"/>
    </source>
</evidence>
<evidence type="ECO:0000313" key="3">
    <source>
        <dbReference type="Proteomes" id="UP000823399"/>
    </source>
</evidence>